<reference evidence="13" key="1">
    <citation type="submission" date="2024-02" db="EMBL/GenBank/DDBJ databases">
        <authorList>
            <consortium name="ELIXIR-Norway"/>
            <consortium name="Elixir Norway"/>
        </authorList>
    </citation>
    <scope>NUCLEOTIDE SEQUENCE</scope>
</reference>
<feature type="domain" description="Cytochrome b561" evidence="12">
    <location>
        <begin position="197"/>
        <end position="393"/>
    </location>
</feature>
<dbReference type="PIRSF" id="PIRSF037471">
    <property type="entry name" value="UCP037471"/>
    <property type="match status" value="1"/>
</dbReference>
<evidence type="ECO:0000256" key="8">
    <source>
        <dbReference type="PIRNR" id="PIRNR037471"/>
    </source>
</evidence>
<name>A0ABP0USU2_9BRYO</name>
<feature type="transmembrane region" description="Helical" evidence="9">
    <location>
        <begin position="237"/>
        <end position="257"/>
    </location>
</feature>
<dbReference type="Pfam" id="PF03188">
    <property type="entry name" value="Cytochrom_B561"/>
    <property type="match status" value="1"/>
</dbReference>
<dbReference type="PANTHER" id="PTHR23130">
    <property type="entry name" value="CYTOCHROME B561 AND DOMON DOMAIN-CONTAINING PROTEIN"/>
    <property type="match status" value="1"/>
</dbReference>
<feature type="chain" id="PRO_5045351788" description="Cytochrome b561 and DOMON domain-containing protein" evidence="10">
    <location>
        <begin position="39"/>
        <end position="416"/>
    </location>
</feature>
<accession>A0ABP0USU2</accession>
<dbReference type="InterPro" id="IPR005018">
    <property type="entry name" value="DOMON_domain"/>
</dbReference>
<dbReference type="SMART" id="SM00665">
    <property type="entry name" value="B561"/>
    <property type="match status" value="1"/>
</dbReference>
<feature type="transmembrane region" description="Helical" evidence="9">
    <location>
        <begin position="304"/>
        <end position="322"/>
    </location>
</feature>
<evidence type="ECO:0000256" key="10">
    <source>
        <dbReference type="SAM" id="SignalP"/>
    </source>
</evidence>
<comment type="cofactor">
    <cofactor evidence="8">
        <name>heme b</name>
        <dbReference type="ChEBI" id="CHEBI:60344"/>
    </cofactor>
    <text evidence="8">Binds 2 heme b groups non-covalently.</text>
</comment>
<organism evidence="13 14">
    <name type="scientific">Sphagnum troendelagicum</name>
    <dbReference type="NCBI Taxonomy" id="128251"/>
    <lineage>
        <taxon>Eukaryota</taxon>
        <taxon>Viridiplantae</taxon>
        <taxon>Streptophyta</taxon>
        <taxon>Embryophyta</taxon>
        <taxon>Bryophyta</taxon>
        <taxon>Sphagnophytina</taxon>
        <taxon>Sphagnopsida</taxon>
        <taxon>Sphagnales</taxon>
        <taxon>Sphagnaceae</taxon>
        <taxon>Sphagnum</taxon>
    </lineage>
</organism>
<evidence type="ECO:0000259" key="12">
    <source>
        <dbReference type="PROSITE" id="PS50939"/>
    </source>
</evidence>
<evidence type="ECO:0000256" key="6">
    <source>
        <dbReference type="ARBA" id="ARBA00022989"/>
    </source>
</evidence>
<evidence type="ECO:0000256" key="1">
    <source>
        <dbReference type="ARBA" id="ARBA00004370"/>
    </source>
</evidence>
<protein>
    <recommendedName>
        <fullName evidence="8">Cytochrome b561 and DOMON domain-containing protein</fullName>
    </recommendedName>
</protein>
<feature type="domain" description="DOMON" evidence="11">
    <location>
        <begin position="76"/>
        <end position="195"/>
    </location>
</feature>
<dbReference type="EMBL" id="OZ019898">
    <property type="protein sequence ID" value="CAK9229110.1"/>
    <property type="molecule type" value="Genomic_DNA"/>
</dbReference>
<feature type="transmembrane region" description="Helical" evidence="9">
    <location>
        <begin position="368"/>
        <end position="390"/>
    </location>
</feature>
<feature type="transmembrane region" description="Helical" evidence="9">
    <location>
        <begin position="343"/>
        <end position="362"/>
    </location>
</feature>
<gene>
    <name evidence="13" type="ORF">CSSPTR1EN2_LOCUS19569</name>
</gene>
<keyword evidence="14" id="KW-1185">Reference proteome</keyword>
<evidence type="ECO:0000313" key="14">
    <source>
        <dbReference type="Proteomes" id="UP001497512"/>
    </source>
</evidence>
<keyword evidence="3 9" id="KW-0812">Transmembrane</keyword>
<comment type="subcellular location">
    <subcellularLocation>
        <location evidence="1">Membrane</location>
    </subcellularLocation>
</comment>
<feature type="transmembrane region" description="Helical" evidence="9">
    <location>
        <begin position="264"/>
        <end position="284"/>
    </location>
</feature>
<dbReference type="PROSITE" id="PS50836">
    <property type="entry name" value="DOMON"/>
    <property type="match status" value="1"/>
</dbReference>
<keyword evidence="4 10" id="KW-0732">Signal</keyword>
<evidence type="ECO:0000256" key="7">
    <source>
        <dbReference type="ARBA" id="ARBA00023136"/>
    </source>
</evidence>
<keyword evidence="7 8" id="KW-0472">Membrane</keyword>
<evidence type="ECO:0000256" key="2">
    <source>
        <dbReference type="ARBA" id="ARBA00022448"/>
    </source>
</evidence>
<evidence type="ECO:0000313" key="13">
    <source>
        <dbReference type="EMBL" id="CAK9229110.1"/>
    </source>
</evidence>
<feature type="signal peptide" evidence="10">
    <location>
        <begin position="1"/>
        <end position="38"/>
    </location>
</feature>
<dbReference type="PANTHER" id="PTHR23130:SF171">
    <property type="entry name" value="OS01G0895300 PROTEIN"/>
    <property type="match status" value="1"/>
</dbReference>
<dbReference type="InterPro" id="IPR045266">
    <property type="entry name" value="DOH_DOMON"/>
</dbReference>
<dbReference type="PROSITE" id="PS50939">
    <property type="entry name" value="CYTOCHROME_B561"/>
    <property type="match status" value="1"/>
</dbReference>
<dbReference type="CDD" id="cd09631">
    <property type="entry name" value="DOMON_DOH"/>
    <property type="match status" value="1"/>
</dbReference>
<proteinExistence type="predicted"/>
<dbReference type="CDD" id="cd08760">
    <property type="entry name" value="Cyt_b561_FRRS1_like"/>
    <property type="match status" value="1"/>
</dbReference>
<keyword evidence="6 9" id="KW-1133">Transmembrane helix</keyword>
<sequence length="416" mass="45099">MGNHGRTRGGASRGLLQVLPQLAVATLLLISQLMPVDAAAGIVNACAGSSLAAVANAITFSTSNLNCVDKSWPSTDSRFLLWSLHDSVTNVVSIVVSMPLVSSGRWAALGFSKEGYMITSTAIVGRLINSGIPTATEFYLKDKNSSQVFPDRTGLNFVTVPESHYDPKNKTIYIAFQVNFAKSAASPNYLLYAYGPLQLDGSLQIHDSHYSFPSTFVSGVSASSPADSSARLAKAHGAVQVMGWGLLLPIGALIARYCQAWDPAWFYVHVGFQSIGFIFVMAGIGTGVVLSHRVRPSGFYTHRGLGIIIFFLACLQIFALVLRPKKDAKLRKYWNLYHGWVGRIALILAVANIFVGMHIATAKHSLRVGYPVILTMELLAIVVLESILWLRRRKQATWNSFGVEAKPDAFSYGGAV</sequence>
<evidence type="ECO:0000256" key="9">
    <source>
        <dbReference type="SAM" id="Phobius"/>
    </source>
</evidence>
<evidence type="ECO:0000259" key="11">
    <source>
        <dbReference type="PROSITE" id="PS50836"/>
    </source>
</evidence>
<evidence type="ECO:0000256" key="5">
    <source>
        <dbReference type="ARBA" id="ARBA00022982"/>
    </source>
</evidence>
<keyword evidence="2 8" id="KW-0813">Transport</keyword>
<dbReference type="InterPro" id="IPR017214">
    <property type="entry name" value="UCP037471"/>
</dbReference>
<dbReference type="Proteomes" id="UP001497512">
    <property type="component" value="Chromosome 6"/>
</dbReference>
<keyword evidence="5 8" id="KW-0249">Electron transport</keyword>
<dbReference type="InterPro" id="IPR006593">
    <property type="entry name" value="Cyt_b561/ferric_Rdtase_TM"/>
</dbReference>
<evidence type="ECO:0000256" key="4">
    <source>
        <dbReference type="ARBA" id="ARBA00022729"/>
    </source>
</evidence>
<evidence type="ECO:0000256" key="3">
    <source>
        <dbReference type="ARBA" id="ARBA00022692"/>
    </source>
</evidence>
<dbReference type="Gene3D" id="1.20.120.1770">
    <property type="match status" value="1"/>
</dbReference>